<dbReference type="InParanoid" id="A0A1X7SJA5"/>
<dbReference type="eggNOG" id="ENOG502SV4G">
    <property type="taxonomic scope" value="Eukaryota"/>
</dbReference>
<evidence type="ECO:0000313" key="1">
    <source>
        <dbReference type="EnsemblMetazoa" id="Aqu2.1.02192_001"/>
    </source>
</evidence>
<protein>
    <submittedName>
        <fullName evidence="1">Uncharacterized protein</fullName>
    </submittedName>
</protein>
<proteinExistence type="predicted"/>
<accession>A0A1X7SJA5</accession>
<name>A0A1X7SJA5_AMPQE</name>
<dbReference type="AlphaFoldDB" id="A0A1X7SJA5"/>
<reference evidence="1" key="1">
    <citation type="submission" date="2017-05" db="UniProtKB">
        <authorList>
            <consortium name="EnsemblMetazoa"/>
        </authorList>
    </citation>
    <scope>IDENTIFICATION</scope>
</reference>
<organism evidence="1">
    <name type="scientific">Amphimedon queenslandica</name>
    <name type="common">Sponge</name>
    <dbReference type="NCBI Taxonomy" id="400682"/>
    <lineage>
        <taxon>Eukaryota</taxon>
        <taxon>Metazoa</taxon>
        <taxon>Porifera</taxon>
        <taxon>Demospongiae</taxon>
        <taxon>Heteroscleromorpha</taxon>
        <taxon>Haplosclerida</taxon>
        <taxon>Niphatidae</taxon>
        <taxon>Amphimedon</taxon>
    </lineage>
</organism>
<dbReference type="EnsemblMetazoa" id="Aqu2.1.02192_001">
    <property type="protein sequence ID" value="Aqu2.1.02192_001"/>
    <property type="gene ID" value="Aqu2.1.02192"/>
</dbReference>
<sequence length="69" mass="8155">DEGYLLRIFLAAIDHNSHLGRKQAVNEFGEPKSHRTYRKRTKRWDVIPVLEKKSYSYIEPLICQLLLSI</sequence>